<evidence type="ECO:0000313" key="2">
    <source>
        <dbReference type="Proteomes" id="UP001464891"/>
    </source>
</evidence>
<accession>A0ABV0JEU1</accession>
<protein>
    <submittedName>
        <fullName evidence="1">Uncharacterized protein</fullName>
    </submittedName>
</protein>
<dbReference type="RefSeq" id="WP_190440573.1">
    <property type="nucleotide sequence ID" value="NZ_JAMPKM010000015.1"/>
</dbReference>
<keyword evidence="2" id="KW-1185">Reference proteome</keyword>
<dbReference type="Proteomes" id="UP001464891">
    <property type="component" value="Unassembled WGS sequence"/>
</dbReference>
<sequence>MLRSFLAYPEVGIDPDSVSLELKDQEIVAVVSTKRFGSHTTTLSSELPLDETTAEKAYLQALQFRPEIVSVLVRSANPLDYPKVERERSDEADEIANRVYGYGYSARQWSWVNDEDEDDDDDKDEYWR</sequence>
<proteinExistence type="predicted"/>
<comment type="caution">
    <text evidence="1">The sequence shown here is derived from an EMBL/GenBank/DDBJ whole genome shotgun (WGS) entry which is preliminary data.</text>
</comment>
<gene>
    <name evidence="1" type="ORF">NC998_20980</name>
</gene>
<evidence type="ECO:0000313" key="1">
    <source>
        <dbReference type="EMBL" id="MEP0819576.1"/>
    </source>
</evidence>
<dbReference type="EMBL" id="JAMPKM010000015">
    <property type="protein sequence ID" value="MEP0819576.1"/>
    <property type="molecule type" value="Genomic_DNA"/>
</dbReference>
<name>A0ABV0JEU1_9CYAN</name>
<reference evidence="1 2" key="1">
    <citation type="submission" date="2022-04" db="EMBL/GenBank/DDBJ databases">
        <title>Positive selection, recombination, and allopatry shape intraspecific diversity of widespread and dominant cyanobacteria.</title>
        <authorList>
            <person name="Wei J."/>
            <person name="Shu W."/>
            <person name="Hu C."/>
        </authorList>
    </citation>
    <scope>NUCLEOTIDE SEQUENCE [LARGE SCALE GENOMIC DNA]</scope>
    <source>
        <strain evidence="1 2">GB2-A4</strain>
    </source>
</reference>
<organism evidence="1 2">
    <name type="scientific">Trichocoleus desertorum GB2-A4</name>
    <dbReference type="NCBI Taxonomy" id="2933944"/>
    <lineage>
        <taxon>Bacteria</taxon>
        <taxon>Bacillati</taxon>
        <taxon>Cyanobacteriota</taxon>
        <taxon>Cyanophyceae</taxon>
        <taxon>Leptolyngbyales</taxon>
        <taxon>Trichocoleusaceae</taxon>
        <taxon>Trichocoleus</taxon>
    </lineage>
</organism>